<gene>
    <name evidence="5" type="ORF">YASMINEVIRUS_501</name>
</gene>
<proteinExistence type="predicted"/>
<dbReference type="InterPro" id="IPR044127">
    <property type="entry name" value="eIF2g_dom_2"/>
</dbReference>
<dbReference type="SUPFAM" id="SSF52540">
    <property type="entry name" value="P-loop containing nucleoside triphosphate hydrolases"/>
    <property type="match status" value="1"/>
</dbReference>
<dbReference type="InterPro" id="IPR000795">
    <property type="entry name" value="T_Tr_GTP-bd_dom"/>
</dbReference>
<protein>
    <submittedName>
        <fullName evidence="5">Eukaryotic translation initiation factor 2 gamma subunit</fullName>
    </submittedName>
</protein>
<dbReference type="InterPro" id="IPR009000">
    <property type="entry name" value="Transl_B-barrel_sf"/>
</dbReference>
<evidence type="ECO:0000256" key="2">
    <source>
        <dbReference type="ARBA" id="ARBA00022917"/>
    </source>
</evidence>
<dbReference type="PANTHER" id="PTHR42854:SF3">
    <property type="entry name" value="EUKARYOTIC TRANSLATION INITIATION FACTOR 2 SUBUNIT 3-RELATED"/>
    <property type="match status" value="1"/>
</dbReference>
<evidence type="ECO:0000313" key="5">
    <source>
        <dbReference type="EMBL" id="VBB18038.1"/>
    </source>
</evidence>
<dbReference type="GO" id="GO:0005525">
    <property type="term" value="F:GTP binding"/>
    <property type="evidence" value="ECO:0007669"/>
    <property type="project" value="UniProtKB-KW"/>
</dbReference>
<sequence length="450" mass="49186">MSLVSSKQSSLKEIMQRQPIINVGQIGHVANGKSSLVKGLTAKATQQFSKEKERNITIRLGYANAKIWRCNKCASPQKFSASDSAIMQKNCTECGSDLELVNHISFVDCPGHNELTSTMLNGSSVMDYAVLVEACNNQAVPAPQTAEHLVATRSSNIPTCMVIMNKIDLVKKEVTKAQIDKIRAYVKTVAGPDSEKPIPIVPVSATFGINLDVVCQRLSQLSVPDTRNRSANFKMIVIRSFDINKPGMDVSKLNGGVIGGTIMRGTLSVGDKIHIYPGMVRKIPETEKKDQGADFRYEPITGNVLSIKSETNELDFAIPGGLLGIQLTIDPAFAKSDHLSGSLVLKSDDTETKVKVFDKIIIALNKLLYSREEVDELLKKKPELMINVNSNNIDCSVHKYSKTKQELYLTLSRPVVIDGPDNSATVINKNKGNDIIGRGNIIDGVECELL</sequence>
<dbReference type="PROSITE" id="PS51722">
    <property type="entry name" value="G_TR_2"/>
    <property type="match status" value="1"/>
</dbReference>
<name>A0A5K0U7R7_9VIRU</name>
<dbReference type="Gene3D" id="3.40.50.300">
    <property type="entry name" value="P-loop containing nucleotide triphosphate hydrolases"/>
    <property type="match status" value="1"/>
</dbReference>
<dbReference type="InterPro" id="IPR027417">
    <property type="entry name" value="P-loop_NTPase"/>
</dbReference>
<dbReference type="GO" id="GO:0003924">
    <property type="term" value="F:GTPase activity"/>
    <property type="evidence" value="ECO:0007669"/>
    <property type="project" value="InterPro"/>
</dbReference>
<evidence type="ECO:0000256" key="3">
    <source>
        <dbReference type="ARBA" id="ARBA00023134"/>
    </source>
</evidence>
<keyword evidence="1" id="KW-0547">Nucleotide-binding</keyword>
<keyword evidence="2" id="KW-0648">Protein biosynthesis</keyword>
<reference evidence="5 6" key="1">
    <citation type="submission" date="2018-10" db="EMBL/GenBank/DDBJ databases">
        <authorList>
            <consortium name="IHU Genomes"/>
        </authorList>
    </citation>
    <scope>NUCLEOTIDE SEQUENCE [LARGE SCALE GENOMIC DNA]</scope>
    <source>
        <strain evidence="5 6">A1</strain>
    </source>
</reference>
<evidence type="ECO:0000256" key="1">
    <source>
        <dbReference type="ARBA" id="ARBA00022741"/>
    </source>
</evidence>
<dbReference type="Gene3D" id="2.40.30.10">
    <property type="entry name" value="Translation factors"/>
    <property type="match status" value="1"/>
</dbReference>
<dbReference type="PANTHER" id="PTHR42854">
    <property type="entry name" value="EUKARYOTIC TRANSLATION INITIATION FACTOR 2 SUBUNIT 3 FAMILY MEMBER"/>
    <property type="match status" value="1"/>
</dbReference>
<keyword evidence="5" id="KW-0396">Initiation factor</keyword>
<dbReference type="CDD" id="cd03688">
    <property type="entry name" value="eIF2_gamma_II"/>
    <property type="match status" value="1"/>
</dbReference>
<comment type="caution">
    <text evidence="5">The sequence shown here is derived from an EMBL/GenBank/DDBJ whole genome shotgun (WGS) entry which is preliminary data.</text>
</comment>
<evidence type="ECO:0000313" key="6">
    <source>
        <dbReference type="Proteomes" id="UP000594342"/>
    </source>
</evidence>
<keyword evidence="6" id="KW-1185">Reference proteome</keyword>
<evidence type="ECO:0000259" key="4">
    <source>
        <dbReference type="PROSITE" id="PS51722"/>
    </source>
</evidence>
<dbReference type="NCBIfam" id="NF003077">
    <property type="entry name" value="PRK04000.1"/>
    <property type="match status" value="1"/>
</dbReference>
<keyword evidence="3" id="KW-0342">GTP-binding</keyword>
<dbReference type="Proteomes" id="UP000594342">
    <property type="component" value="Unassembled WGS sequence"/>
</dbReference>
<dbReference type="PRINTS" id="PR00315">
    <property type="entry name" value="ELONGATNFCT"/>
</dbReference>
<accession>A0A5K0U7R7</accession>
<feature type="domain" description="Tr-type G" evidence="4">
    <location>
        <begin position="18"/>
        <end position="226"/>
    </location>
</feature>
<dbReference type="SUPFAM" id="SSF50447">
    <property type="entry name" value="Translation proteins"/>
    <property type="match status" value="1"/>
</dbReference>
<dbReference type="Pfam" id="PF00009">
    <property type="entry name" value="GTP_EFTU"/>
    <property type="match status" value="1"/>
</dbReference>
<organism evidence="5 6">
    <name type="scientific">Yasminevirus sp. GU-2018</name>
    <dbReference type="NCBI Taxonomy" id="2420051"/>
    <lineage>
        <taxon>Viruses</taxon>
        <taxon>Varidnaviria</taxon>
        <taxon>Bamfordvirae</taxon>
        <taxon>Nucleocytoviricota</taxon>
        <taxon>Megaviricetes</taxon>
        <taxon>Imitervirales</taxon>
        <taxon>Mimiviridae</taxon>
        <taxon>Klosneuvirinae</taxon>
        <taxon>Yasminevirus</taxon>
        <taxon>Yasminevirus saudimassiliense</taxon>
    </lineage>
</organism>
<dbReference type="GO" id="GO:0000049">
    <property type="term" value="F:tRNA binding"/>
    <property type="evidence" value="ECO:0007669"/>
    <property type="project" value="InterPro"/>
</dbReference>
<dbReference type="InterPro" id="IPR050543">
    <property type="entry name" value="eIF2G"/>
</dbReference>
<dbReference type="EMBL" id="UPSH01000001">
    <property type="protein sequence ID" value="VBB18038.1"/>
    <property type="molecule type" value="Genomic_DNA"/>
</dbReference>